<feature type="transmembrane region" description="Helical" evidence="2">
    <location>
        <begin position="268"/>
        <end position="289"/>
    </location>
</feature>
<name>A0ABD5UEU7_9EURY</name>
<comment type="caution">
    <text evidence="5">The sequence shown here is derived from an EMBL/GenBank/DDBJ whole genome shotgun (WGS) entry which is preliminary data.</text>
</comment>
<protein>
    <submittedName>
        <fullName evidence="5">Helix-turn-helix transcriptional regulator</fullName>
    </submittedName>
</protein>
<feature type="domain" description="DUF7345" evidence="4">
    <location>
        <begin position="81"/>
        <end position="223"/>
    </location>
</feature>
<proteinExistence type="predicted"/>
<accession>A0ABD5UEU7</accession>
<evidence type="ECO:0000259" key="3">
    <source>
        <dbReference type="Pfam" id="PF24034"/>
    </source>
</evidence>
<keyword evidence="2" id="KW-1133">Transmembrane helix</keyword>
<keyword evidence="2" id="KW-0812">Transmembrane</keyword>
<feature type="compositionally biased region" description="Gly residues" evidence="1">
    <location>
        <begin position="323"/>
        <end position="333"/>
    </location>
</feature>
<dbReference type="InterPro" id="IPR036390">
    <property type="entry name" value="WH_DNA-bd_sf"/>
</dbReference>
<keyword evidence="6" id="KW-1185">Reference proteome</keyword>
<keyword evidence="2" id="KW-0472">Membrane</keyword>
<dbReference type="Proteomes" id="UP001596333">
    <property type="component" value="Unassembled WGS sequence"/>
</dbReference>
<dbReference type="RefSeq" id="WP_379763918.1">
    <property type="nucleotide sequence ID" value="NZ_JBHSXI010000001.1"/>
</dbReference>
<dbReference type="AlphaFoldDB" id="A0ABD5UEU7"/>
<dbReference type="SUPFAM" id="SSF46785">
    <property type="entry name" value="Winged helix' DNA-binding domain"/>
    <property type="match status" value="1"/>
</dbReference>
<evidence type="ECO:0000259" key="4">
    <source>
        <dbReference type="Pfam" id="PF24036"/>
    </source>
</evidence>
<dbReference type="EMBL" id="JBHSXI010000001">
    <property type="protein sequence ID" value="MFC6887648.1"/>
    <property type="molecule type" value="Genomic_DNA"/>
</dbReference>
<reference evidence="5 6" key="1">
    <citation type="journal article" date="2019" name="Int. J. Syst. Evol. Microbiol.">
        <title>The Global Catalogue of Microorganisms (GCM) 10K type strain sequencing project: providing services to taxonomists for standard genome sequencing and annotation.</title>
        <authorList>
            <consortium name="The Broad Institute Genomics Platform"/>
            <consortium name="The Broad Institute Genome Sequencing Center for Infectious Disease"/>
            <person name="Wu L."/>
            <person name="Ma J."/>
        </authorList>
    </citation>
    <scope>NUCLEOTIDE SEQUENCE [LARGE SCALE GENOMIC DNA]</scope>
    <source>
        <strain evidence="5 6">Y73</strain>
    </source>
</reference>
<evidence type="ECO:0000313" key="5">
    <source>
        <dbReference type="EMBL" id="MFC6887648.1"/>
    </source>
</evidence>
<feature type="region of interest" description="Disordered" evidence="1">
    <location>
        <begin position="298"/>
        <end position="372"/>
    </location>
</feature>
<gene>
    <name evidence="5" type="ORF">ACFQEY_01060</name>
</gene>
<evidence type="ECO:0000313" key="6">
    <source>
        <dbReference type="Proteomes" id="UP001596333"/>
    </source>
</evidence>
<organism evidence="5 6">
    <name type="scientific">Halorubrum trueperi</name>
    <dbReference type="NCBI Taxonomy" id="2004704"/>
    <lineage>
        <taxon>Archaea</taxon>
        <taxon>Methanobacteriati</taxon>
        <taxon>Methanobacteriota</taxon>
        <taxon>Stenosarchaea group</taxon>
        <taxon>Halobacteria</taxon>
        <taxon>Halobacteriales</taxon>
        <taxon>Haloferacaceae</taxon>
        <taxon>Halorubrum</taxon>
    </lineage>
</organism>
<feature type="region of interest" description="Disordered" evidence="1">
    <location>
        <begin position="426"/>
        <end position="469"/>
    </location>
</feature>
<dbReference type="Pfam" id="PF24036">
    <property type="entry name" value="DUF7345"/>
    <property type="match status" value="1"/>
</dbReference>
<dbReference type="Pfam" id="PF24034">
    <property type="entry name" value="DUF7343"/>
    <property type="match status" value="1"/>
</dbReference>
<feature type="domain" description="DUF7343" evidence="3">
    <location>
        <begin position="371"/>
        <end position="432"/>
    </location>
</feature>
<feature type="region of interest" description="Disordered" evidence="1">
    <location>
        <begin position="29"/>
        <end position="49"/>
    </location>
</feature>
<feature type="compositionally biased region" description="Acidic residues" evidence="1">
    <location>
        <begin position="359"/>
        <end position="368"/>
    </location>
</feature>
<dbReference type="InterPro" id="IPR055767">
    <property type="entry name" value="DUF7343"/>
</dbReference>
<evidence type="ECO:0000256" key="1">
    <source>
        <dbReference type="SAM" id="MobiDB-lite"/>
    </source>
</evidence>
<sequence>MRNPPSRGLLVAVVGAVLIAAVAAPVAGDALASPSSPSIDPRADSVEPGADSIEPAIAAQSSPPVEQIDNEYDPDATTQIRIEPSSNRDARWVVSVRYGLTDANQTAAFEALGDRFLDGEVGPDPSLFEGFAREANRNVDRTMRIEDVDREVVVHDDPSSYDVAGDEATAVGELRLTFVWTSFLAQDGENLVLGDALTTPNDGTWLLSLEQGQTLEVATPEGYTVTGTPGATVPLQNNAVIIEGPRTFGEEERVAVVYAPAGTVGPPWTMLAAAIVLAALLIAGSIVGYRRMDGTGSIAGNDRTNGGGDSDPGTTESVAGAAGATGTGGGAGNGDDIHRESDGDDETGVEGGAASATEAETERDDEADLSLLSDEERVERLLGDKGGRMRQADIVAETGWSDAKVSQLLSAMADEGRVEKLRLGRENLISLPDDEDETGGSGGSGSGSERDDGSANGTDDGPDRAGDGR</sequence>
<dbReference type="InterPro" id="IPR055769">
    <property type="entry name" value="DUF7345"/>
</dbReference>
<evidence type="ECO:0000256" key="2">
    <source>
        <dbReference type="SAM" id="Phobius"/>
    </source>
</evidence>